<protein>
    <submittedName>
        <fullName evidence="2">Uncharacterized protein</fullName>
    </submittedName>
</protein>
<evidence type="ECO:0000313" key="2">
    <source>
        <dbReference type="EMBL" id="WIY49107.1"/>
    </source>
</evidence>
<gene>
    <name evidence="2" type="ORF">QRO08_00575</name>
</gene>
<proteinExistence type="predicted"/>
<name>A0ABY9AQC7_PARCI</name>
<keyword evidence="1" id="KW-1133">Transmembrane helix</keyword>
<feature type="transmembrane region" description="Helical" evidence="1">
    <location>
        <begin position="12"/>
        <end position="34"/>
    </location>
</feature>
<dbReference type="RefSeq" id="WP_011797707.1">
    <property type="nucleotide sequence ID" value="NZ_CP023687.1"/>
</dbReference>
<organism evidence="2 3">
    <name type="scientific">Paracidovorax citrulli</name>
    <name type="common">Acidovorax citrulli</name>
    <dbReference type="NCBI Taxonomy" id="80869"/>
    <lineage>
        <taxon>Bacteria</taxon>
        <taxon>Pseudomonadati</taxon>
        <taxon>Pseudomonadota</taxon>
        <taxon>Betaproteobacteria</taxon>
        <taxon>Burkholderiales</taxon>
        <taxon>Comamonadaceae</taxon>
        <taxon>Paracidovorax</taxon>
    </lineage>
</organism>
<evidence type="ECO:0000256" key="1">
    <source>
        <dbReference type="SAM" id="Phobius"/>
    </source>
</evidence>
<sequence length="133" mass="15234">MNFSQLKKIPCIVWCLAVNALVIMIWCAATPTFFDSENSPHRVYRLEFHKASLLQKIAHPTFKMPYIVRLYKIEPKTLLGESEVVDLWLNGEITWYLNSSVDQNEVRVGRDVVFEKVPPECTPASPLVSCPKP</sequence>
<dbReference type="EMBL" id="CP127363">
    <property type="protein sequence ID" value="WIY49107.1"/>
    <property type="molecule type" value="Genomic_DNA"/>
</dbReference>
<reference evidence="2 3" key="1">
    <citation type="submission" date="2023-06" db="EMBL/GenBank/DDBJ databases">
        <authorList>
            <person name="Ham H."/>
            <person name="Park D.S."/>
        </authorList>
    </citation>
    <scope>NUCLEOTIDE SEQUENCE [LARGE SCALE GENOMIC DNA]</scope>
    <source>
        <strain evidence="2 3">KACC 17005</strain>
    </source>
</reference>
<evidence type="ECO:0000313" key="3">
    <source>
        <dbReference type="Proteomes" id="UP001242732"/>
    </source>
</evidence>
<accession>A0ABY9AQC7</accession>
<keyword evidence="3" id="KW-1185">Reference proteome</keyword>
<dbReference type="GeneID" id="79789704"/>
<keyword evidence="1" id="KW-0472">Membrane</keyword>
<keyword evidence="1" id="KW-0812">Transmembrane</keyword>
<dbReference type="Proteomes" id="UP001242732">
    <property type="component" value="Chromosome"/>
</dbReference>